<dbReference type="GO" id="GO:0044718">
    <property type="term" value="P:siderophore transmembrane transport"/>
    <property type="evidence" value="ECO:0007669"/>
    <property type="project" value="TreeGrafter"/>
</dbReference>
<comment type="subcellular location">
    <subcellularLocation>
        <location evidence="1">Cell outer membrane</location>
        <topology evidence="1">Multi-pass membrane protein</topology>
    </subcellularLocation>
</comment>
<dbReference type="AlphaFoldDB" id="A0A7V4G8M7"/>
<keyword evidence="9" id="KW-0998">Cell outer membrane</keyword>
<evidence type="ECO:0000256" key="5">
    <source>
        <dbReference type="ARBA" id="ARBA00022729"/>
    </source>
</evidence>
<keyword evidence="3" id="KW-1134">Transmembrane beta strand</keyword>
<dbReference type="GO" id="GO:0009279">
    <property type="term" value="C:cell outer membrane"/>
    <property type="evidence" value="ECO:0007669"/>
    <property type="project" value="UniProtKB-SubCell"/>
</dbReference>
<keyword evidence="7" id="KW-0472">Membrane</keyword>
<dbReference type="PANTHER" id="PTHR30069">
    <property type="entry name" value="TONB-DEPENDENT OUTER MEMBRANE RECEPTOR"/>
    <property type="match status" value="1"/>
</dbReference>
<protein>
    <submittedName>
        <fullName evidence="11">TonB-dependent receptor</fullName>
    </submittedName>
</protein>
<evidence type="ECO:0000256" key="8">
    <source>
        <dbReference type="ARBA" id="ARBA00023170"/>
    </source>
</evidence>
<evidence type="ECO:0000313" key="11">
    <source>
        <dbReference type="EMBL" id="HGS05345.1"/>
    </source>
</evidence>
<evidence type="ECO:0000256" key="1">
    <source>
        <dbReference type="ARBA" id="ARBA00004571"/>
    </source>
</evidence>
<reference evidence="11" key="1">
    <citation type="journal article" date="2020" name="mSystems">
        <title>Genome- and Community-Level Interaction Insights into Carbon Utilization and Element Cycling Functions of Hydrothermarchaeota in Hydrothermal Sediment.</title>
        <authorList>
            <person name="Zhou Z."/>
            <person name="Liu Y."/>
            <person name="Xu W."/>
            <person name="Pan J."/>
            <person name="Luo Z.H."/>
            <person name="Li M."/>
        </authorList>
    </citation>
    <scope>NUCLEOTIDE SEQUENCE [LARGE SCALE GENOMIC DNA]</scope>
    <source>
        <strain evidence="11">SpSt-548</strain>
    </source>
</reference>
<dbReference type="InterPro" id="IPR000531">
    <property type="entry name" value="Beta-barrel_TonB"/>
</dbReference>
<dbReference type="InterPro" id="IPR039426">
    <property type="entry name" value="TonB-dep_rcpt-like"/>
</dbReference>
<dbReference type="GO" id="GO:0015344">
    <property type="term" value="F:siderophore uptake transmembrane transporter activity"/>
    <property type="evidence" value="ECO:0007669"/>
    <property type="project" value="TreeGrafter"/>
</dbReference>
<dbReference type="SUPFAM" id="SSF56935">
    <property type="entry name" value="Porins"/>
    <property type="match status" value="1"/>
</dbReference>
<evidence type="ECO:0000256" key="6">
    <source>
        <dbReference type="ARBA" id="ARBA00023077"/>
    </source>
</evidence>
<evidence type="ECO:0000256" key="7">
    <source>
        <dbReference type="ARBA" id="ARBA00023136"/>
    </source>
</evidence>
<keyword evidence="4" id="KW-0812">Transmembrane</keyword>
<dbReference type="InterPro" id="IPR036942">
    <property type="entry name" value="Beta-barrel_TonB_sf"/>
</dbReference>
<dbReference type="PANTHER" id="PTHR30069:SF29">
    <property type="entry name" value="HEMOGLOBIN AND HEMOGLOBIN-HAPTOGLOBIN-BINDING PROTEIN 1-RELATED"/>
    <property type="match status" value="1"/>
</dbReference>
<accession>A0A7V4G8M7</accession>
<evidence type="ECO:0000256" key="9">
    <source>
        <dbReference type="ARBA" id="ARBA00023237"/>
    </source>
</evidence>
<evidence type="ECO:0000256" key="2">
    <source>
        <dbReference type="ARBA" id="ARBA00022448"/>
    </source>
</evidence>
<dbReference type="Gene3D" id="2.40.170.20">
    <property type="entry name" value="TonB-dependent receptor, beta-barrel domain"/>
    <property type="match status" value="1"/>
</dbReference>
<comment type="caution">
    <text evidence="11">The sequence shown here is derived from an EMBL/GenBank/DDBJ whole genome shotgun (WGS) entry which is preliminary data.</text>
</comment>
<gene>
    <name evidence="11" type="ORF">ENT08_06365</name>
</gene>
<keyword evidence="6" id="KW-0798">TonB box</keyword>
<keyword evidence="2" id="KW-0813">Transport</keyword>
<evidence type="ECO:0000259" key="10">
    <source>
        <dbReference type="Pfam" id="PF00593"/>
    </source>
</evidence>
<evidence type="ECO:0000256" key="3">
    <source>
        <dbReference type="ARBA" id="ARBA00022452"/>
    </source>
</evidence>
<proteinExistence type="predicted"/>
<evidence type="ECO:0000256" key="4">
    <source>
        <dbReference type="ARBA" id="ARBA00022692"/>
    </source>
</evidence>
<sequence length="248" mass="28481">MIDQILTASVFAAALRLATPPEYYWHYTQDNEPYTTFFKRYALKKEDGLLLQGGVKYNRNGKTSVELSPYVYFINDFIHFDLINFVSYNIDRATLYGVEFQVAQKLPYGFTIFGNYTFQQSQTKGDPFVAQFVAPGDRGFDQIPGLPAHKINAGLAYKGSRFNEKLAFYVRYVSSQKVIYNNNTLYNTDLRVRTQPAYVTCDLEASVPIYKYFTLTGYAYNIFNRRYQERFGYPAAGVNMGIGLKAAY</sequence>
<name>A0A7V4G8M7_9BACT</name>
<organism evidence="11">
    <name type="scientific">Desulfobacca acetoxidans</name>
    <dbReference type="NCBI Taxonomy" id="60893"/>
    <lineage>
        <taxon>Bacteria</taxon>
        <taxon>Pseudomonadati</taxon>
        <taxon>Thermodesulfobacteriota</taxon>
        <taxon>Desulfobaccia</taxon>
        <taxon>Desulfobaccales</taxon>
        <taxon>Desulfobaccaceae</taxon>
        <taxon>Desulfobacca</taxon>
    </lineage>
</organism>
<keyword evidence="5" id="KW-0732">Signal</keyword>
<dbReference type="Pfam" id="PF00593">
    <property type="entry name" value="TonB_dep_Rec_b-barrel"/>
    <property type="match status" value="1"/>
</dbReference>
<dbReference type="EMBL" id="DSXI01000375">
    <property type="protein sequence ID" value="HGS05345.1"/>
    <property type="molecule type" value="Genomic_DNA"/>
</dbReference>
<feature type="domain" description="TonB-dependent receptor-like beta-barrel" evidence="10">
    <location>
        <begin position="35"/>
        <end position="222"/>
    </location>
</feature>
<keyword evidence="8 11" id="KW-0675">Receptor</keyword>